<name>A0A1T4XXJ7_9BACL</name>
<evidence type="ECO:0000259" key="2">
    <source>
        <dbReference type="PROSITE" id="PS51781"/>
    </source>
</evidence>
<keyword evidence="4" id="KW-1185">Reference proteome</keyword>
<evidence type="ECO:0000256" key="1">
    <source>
        <dbReference type="SAM" id="SignalP"/>
    </source>
</evidence>
<gene>
    <name evidence="3" type="ORF">SAMN04244570_1404</name>
</gene>
<dbReference type="SMART" id="SM00287">
    <property type="entry name" value="SH3b"/>
    <property type="match status" value="1"/>
</dbReference>
<proteinExistence type="predicted"/>
<reference evidence="4" key="1">
    <citation type="submission" date="2017-02" db="EMBL/GenBank/DDBJ databases">
        <authorList>
            <person name="Varghese N."/>
            <person name="Submissions S."/>
        </authorList>
    </citation>
    <scope>NUCLEOTIDE SEQUENCE [LARGE SCALE GENOMIC DNA]</scope>
    <source>
        <strain evidence="4">DSM 23966</strain>
    </source>
</reference>
<evidence type="ECO:0000313" key="3">
    <source>
        <dbReference type="EMBL" id="SKA94302.1"/>
    </source>
</evidence>
<dbReference type="Proteomes" id="UP000190042">
    <property type="component" value="Unassembled WGS sequence"/>
</dbReference>
<sequence>MSKLILKSVIMFLLIGSIYILAPQDADAAKGTEMYVNAKNDIILRVKPDQHANRLGTVKNKSKVTVLSSSKGWSYIQAGKSKGYVYTSALSKKNPNAVPAPTTVSGGLMPVNGLILTYSPPFMEGDGKETFKVKREGSSAYLYSSDSYSSYDYPKYAYSERDGYFRMGVSESDFTFVETPLPIKQGSYVTIYGMESSYKVLIESTTKTIKVKAGTFKNVVILRFPNGAREYLAKGVGIIKSTDNKGKIYTELVAVKQGK</sequence>
<evidence type="ECO:0000313" key="4">
    <source>
        <dbReference type="Proteomes" id="UP000190042"/>
    </source>
</evidence>
<accession>A0A1T4XXJ7</accession>
<dbReference type="RefSeq" id="WP_078817061.1">
    <property type="nucleotide sequence ID" value="NZ_FUYJ01000002.1"/>
</dbReference>
<feature type="chain" id="PRO_5039268339" evidence="1">
    <location>
        <begin position="23"/>
        <end position="259"/>
    </location>
</feature>
<feature type="domain" description="SH3b" evidence="2">
    <location>
        <begin position="31"/>
        <end position="94"/>
    </location>
</feature>
<feature type="signal peptide" evidence="1">
    <location>
        <begin position="1"/>
        <end position="22"/>
    </location>
</feature>
<dbReference type="Pfam" id="PF08239">
    <property type="entry name" value="SH3_3"/>
    <property type="match status" value="1"/>
</dbReference>
<dbReference type="EMBL" id="FUYJ01000002">
    <property type="protein sequence ID" value="SKA94302.1"/>
    <property type="molecule type" value="Genomic_DNA"/>
</dbReference>
<protein>
    <submittedName>
        <fullName evidence="3">SH3 domain-containing protein</fullName>
    </submittedName>
</protein>
<dbReference type="InterPro" id="IPR003646">
    <property type="entry name" value="SH3-like_bac-type"/>
</dbReference>
<keyword evidence="1" id="KW-0732">Signal</keyword>
<dbReference type="PROSITE" id="PS51781">
    <property type="entry name" value="SH3B"/>
    <property type="match status" value="1"/>
</dbReference>
<dbReference type="Gene3D" id="2.30.30.40">
    <property type="entry name" value="SH3 Domains"/>
    <property type="match status" value="1"/>
</dbReference>
<organism evidence="3 4">
    <name type="scientific">Sporosarcina newyorkensis</name>
    <dbReference type="NCBI Taxonomy" id="759851"/>
    <lineage>
        <taxon>Bacteria</taxon>
        <taxon>Bacillati</taxon>
        <taxon>Bacillota</taxon>
        <taxon>Bacilli</taxon>
        <taxon>Bacillales</taxon>
        <taxon>Caryophanaceae</taxon>
        <taxon>Sporosarcina</taxon>
    </lineage>
</organism>
<dbReference type="AlphaFoldDB" id="A0A1T4XXJ7"/>